<dbReference type="Gene3D" id="3.30.420.10">
    <property type="entry name" value="Ribonuclease H-like superfamily/Ribonuclease H"/>
    <property type="match status" value="1"/>
</dbReference>
<evidence type="ECO:0000313" key="2">
    <source>
        <dbReference type="Proteomes" id="UP001454036"/>
    </source>
</evidence>
<proteinExistence type="predicted"/>
<dbReference type="GO" id="GO:0003676">
    <property type="term" value="F:nucleic acid binding"/>
    <property type="evidence" value="ECO:0007669"/>
    <property type="project" value="InterPro"/>
</dbReference>
<dbReference type="InterPro" id="IPR012337">
    <property type="entry name" value="RNaseH-like_sf"/>
</dbReference>
<dbReference type="InterPro" id="IPR036397">
    <property type="entry name" value="RNaseH_sf"/>
</dbReference>
<sequence length="116" mass="13474">MEYALRFNFEATNNEAEYEALVAGGDCGIKNKSLMKYNGKATTLAQSFTHIVFEHIPRSENEEADRLPKLATTYYDELPKEVYIEVREKRAYEEIPVKIVLEESSDWRTDMAKFLL</sequence>
<comment type="caution">
    <text evidence="1">The sequence shown here is derived from an EMBL/GenBank/DDBJ whole genome shotgun (WGS) entry which is preliminary data.</text>
</comment>
<name>A0AAV3NNS5_LITER</name>
<dbReference type="PANTHER" id="PTHR48475">
    <property type="entry name" value="RIBONUCLEASE H"/>
    <property type="match status" value="1"/>
</dbReference>
<gene>
    <name evidence="1" type="ORF">LIER_01219</name>
</gene>
<evidence type="ECO:0008006" key="3">
    <source>
        <dbReference type="Google" id="ProtNLM"/>
    </source>
</evidence>
<evidence type="ECO:0000313" key="1">
    <source>
        <dbReference type="EMBL" id="GAA0139730.1"/>
    </source>
</evidence>
<organism evidence="1 2">
    <name type="scientific">Lithospermum erythrorhizon</name>
    <name type="common">Purple gromwell</name>
    <name type="synonym">Lithospermum officinale var. erythrorhizon</name>
    <dbReference type="NCBI Taxonomy" id="34254"/>
    <lineage>
        <taxon>Eukaryota</taxon>
        <taxon>Viridiplantae</taxon>
        <taxon>Streptophyta</taxon>
        <taxon>Embryophyta</taxon>
        <taxon>Tracheophyta</taxon>
        <taxon>Spermatophyta</taxon>
        <taxon>Magnoliopsida</taxon>
        <taxon>eudicotyledons</taxon>
        <taxon>Gunneridae</taxon>
        <taxon>Pentapetalae</taxon>
        <taxon>asterids</taxon>
        <taxon>lamiids</taxon>
        <taxon>Boraginales</taxon>
        <taxon>Boraginaceae</taxon>
        <taxon>Boraginoideae</taxon>
        <taxon>Lithospermeae</taxon>
        <taxon>Lithospermum</taxon>
    </lineage>
</organism>
<accession>A0AAV3NNS5</accession>
<dbReference type="PANTHER" id="PTHR48475:SF2">
    <property type="entry name" value="RIBONUCLEASE H"/>
    <property type="match status" value="1"/>
</dbReference>
<reference evidence="1 2" key="1">
    <citation type="submission" date="2024-01" db="EMBL/GenBank/DDBJ databases">
        <title>The complete chloroplast genome sequence of Lithospermum erythrorhizon: insights into the phylogenetic relationship among Boraginaceae species and the maternal lineages of purple gromwells.</title>
        <authorList>
            <person name="Okada T."/>
            <person name="Watanabe K."/>
        </authorList>
    </citation>
    <scope>NUCLEOTIDE SEQUENCE [LARGE SCALE GENOMIC DNA]</scope>
</reference>
<dbReference type="AlphaFoldDB" id="A0AAV3NNS5"/>
<dbReference type="SUPFAM" id="SSF53098">
    <property type="entry name" value="Ribonuclease H-like"/>
    <property type="match status" value="1"/>
</dbReference>
<protein>
    <recommendedName>
        <fullName evidence="3">RNase H type-1 domain-containing protein</fullName>
    </recommendedName>
</protein>
<keyword evidence="2" id="KW-1185">Reference proteome</keyword>
<dbReference type="Proteomes" id="UP001454036">
    <property type="component" value="Unassembled WGS sequence"/>
</dbReference>
<dbReference type="EMBL" id="BAABME010000115">
    <property type="protein sequence ID" value="GAA0139730.1"/>
    <property type="molecule type" value="Genomic_DNA"/>
</dbReference>